<protein>
    <submittedName>
        <fullName evidence="1">Uncharacterized protein</fullName>
    </submittedName>
</protein>
<comment type="caution">
    <text evidence="1">The sequence shown here is derived from an EMBL/GenBank/DDBJ whole genome shotgun (WGS) entry which is preliminary data.</text>
</comment>
<keyword evidence="2" id="KW-1185">Reference proteome</keyword>
<evidence type="ECO:0000313" key="2">
    <source>
        <dbReference type="Proteomes" id="UP001607302"/>
    </source>
</evidence>
<proteinExistence type="predicted"/>
<dbReference type="Proteomes" id="UP001607302">
    <property type="component" value="Unassembled WGS sequence"/>
</dbReference>
<dbReference type="AlphaFoldDB" id="A0ABD2A9J3"/>
<gene>
    <name evidence="1" type="ORF">V1478_012989</name>
</gene>
<name>A0ABD2A9J3_VESSQ</name>
<reference evidence="1 2" key="1">
    <citation type="journal article" date="2024" name="Ann. Entomol. Soc. Am.">
        <title>Genomic analyses of the southern and eastern yellowjacket wasps (Hymenoptera: Vespidae) reveal evolutionary signatures of social life.</title>
        <authorList>
            <person name="Catto M.A."/>
            <person name="Caine P.B."/>
            <person name="Orr S.E."/>
            <person name="Hunt B.G."/>
            <person name="Goodisman M.A.D."/>
        </authorList>
    </citation>
    <scope>NUCLEOTIDE SEQUENCE [LARGE SCALE GENOMIC DNA]</scope>
    <source>
        <strain evidence="1">233</strain>
        <tissue evidence="1">Head and thorax</tissue>
    </source>
</reference>
<accession>A0ABD2A9J3</accession>
<organism evidence="1 2">
    <name type="scientific">Vespula squamosa</name>
    <name type="common">Southern yellow jacket</name>
    <name type="synonym">Wasp</name>
    <dbReference type="NCBI Taxonomy" id="30214"/>
    <lineage>
        <taxon>Eukaryota</taxon>
        <taxon>Metazoa</taxon>
        <taxon>Ecdysozoa</taxon>
        <taxon>Arthropoda</taxon>
        <taxon>Hexapoda</taxon>
        <taxon>Insecta</taxon>
        <taxon>Pterygota</taxon>
        <taxon>Neoptera</taxon>
        <taxon>Endopterygota</taxon>
        <taxon>Hymenoptera</taxon>
        <taxon>Apocrita</taxon>
        <taxon>Aculeata</taxon>
        <taxon>Vespoidea</taxon>
        <taxon>Vespidae</taxon>
        <taxon>Vespinae</taxon>
        <taxon>Vespula</taxon>
    </lineage>
</organism>
<sequence length="81" mass="9560">MERGSMDVKSYSVAISRAAASRVYEISLKAIWLQAVRRYPLFPKDNTSPVNLRVCFILEFYSLLARLFDKVSLFYFRDGWW</sequence>
<evidence type="ECO:0000313" key="1">
    <source>
        <dbReference type="EMBL" id="KAL2717289.1"/>
    </source>
</evidence>
<dbReference type="EMBL" id="JAUDFV010000153">
    <property type="protein sequence ID" value="KAL2717289.1"/>
    <property type="molecule type" value="Genomic_DNA"/>
</dbReference>